<evidence type="ECO:0000313" key="3">
    <source>
        <dbReference type="Proteomes" id="UP000323386"/>
    </source>
</evidence>
<dbReference type="PANTHER" id="PTHR33266:SF1">
    <property type="entry name" value="F-BOX DOMAIN-CONTAINING PROTEIN"/>
    <property type="match status" value="1"/>
</dbReference>
<keyword evidence="3" id="KW-1185">Reference proteome</keyword>
<feature type="region of interest" description="Disordered" evidence="1">
    <location>
        <begin position="807"/>
        <end position="826"/>
    </location>
</feature>
<reference evidence="2 3" key="1">
    <citation type="submission" date="2018-03" db="EMBL/GenBank/DDBJ databases">
        <authorList>
            <person name="Guldener U."/>
        </authorList>
    </citation>
    <scope>NUCLEOTIDE SEQUENCE [LARGE SCALE GENOMIC DNA]</scope>
    <source>
        <strain evidence="2 3">DAOM196992</strain>
    </source>
</reference>
<feature type="region of interest" description="Disordered" evidence="1">
    <location>
        <begin position="934"/>
        <end position="964"/>
    </location>
</feature>
<protein>
    <submittedName>
        <fullName evidence="2">Uncharacterized protein</fullName>
    </submittedName>
</protein>
<gene>
    <name evidence="2" type="ORF">PSFLO_05063</name>
</gene>
<dbReference type="OrthoDB" id="107110at2759"/>
<name>A0A5C3F5D2_9BASI</name>
<sequence>MQGASRSPAAGNASMHMGSNLRLKPQIPSRSKFTPSSTIALVTWSVIQPAPCLRVAAQTRPRSSLISQTLWPACLGLAASSESPGDLDDQQKLKELEHFARVSIKSEVEQLRVFLAGCHQLLSHHGLDLTPSKSIIHDAFAACARACLDPQRPGQPPAWTRRLLEANGMQRSHRDAEGLFQIVKPELQAGFADTVPATVALLFRLMTDGMLPVPSPRRWVPPNHRVEDDYRADFLGHGDLLLCHHIKTILRIYNPQKHYGRIVPIVQSSGSGKSRTVDQTLKKTHLGVQLCFRKESQTAVPPRDAVLADILCRPEHIPNGHPTDSRLRDRLCVLACFEALARCLAKEISFLCESFTATAAGPSLAGRFYEHLHAELVSSPSVDAGRTRPAGRCRRQELLETIAAQCKETCDSFARSTSDELKHFENTACAQAFLSLQASVSRAVESGQMHKDGAFVLALDEATGLGYLLGDIRRLWQAMGEKIVGEANRLVMLLLDTNSNVSHLAGQEALVKSDRLENKELKLLPVFTKLPYDVAYNALSREEQNPDGKTWGTLLKQLPRMGRPLLNNQHLKYVTDEESGYEALRPFVGEVSLFKVQAKLLTDKEPALKLPSVIAEPETSAKLQDPAEVYQVALDRYLAALCSRLPLRFIGLQGTVDLDQFLQRQVSSHLRTISDVNTTTNFISTGTPSEPLLSIAAADLFRKPRKNQSDTTSKRWEEAIFAIRFARKFYGLTAGEDGEEVMRLLLMMATDLAAYQSLVDAASEGQGSTDREVMDHWERGATLEPISLWDWLGELFGATNMAAATTKPDVKRRRSPGTSAGSGIEPKDRLEAFARSARINFTHFAPLPESIAAVTKEEVASWFVSHVALCGVPMQASWDMLIPVYVDPDWNGEQTLIDVSKFSYVVIQVKNRLASVPRGKTEIVPPVMLAHPRVPARAGSTRRGETAAASSSRSAARPFASAPRGKACAPPAQFEYLSLFVELQPAFETEAQGLRYTYDEGSARGSVAHKLHAIGLENAFGALLKKMQEGLVDLICTLIGADRNEVKEELNWETECKTICDYQKSLYTRKVKPVTATTSTANH</sequence>
<dbReference type="Proteomes" id="UP000323386">
    <property type="component" value="Unassembled WGS sequence"/>
</dbReference>
<dbReference type="AlphaFoldDB" id="A0A5C3F5D2"/>
<accession>A0A5C3F5D2</accession>
<evidence type="ECO:0000313" key="2">
    <source>
        <dbReference type="EMBL" id="SPO39582.1"/>
    </source>
</evidence>
<proteinExistence type="predicted"/>
<evidence type="ECO:0000256" key="1">
    <source>
        <dbReference type="SAM" id="MobiDB-lite"/>
    </source>
</evidence>
<feature type="compositionally biased region" description="Low complexity" evidence="1">
    <location>
        <begin position="947"/>
        <end position="964"/>
    </location>
</feature>
<dbReference type="PANTHER" id="PTHR33266">
    <property type="entry name" value="CHROMOSOME 15, WHOLE GENOME SHOTGUN SEQUENCE"/>
    <property type="match status" value="1"/>
</dbReference>
<dbReference type="EMBL" id="OOIP01000015">
    <property type="protein sequence ID" value="SPO39582.1"/>
    <property type="molecule type" value="Genomic_DNA"/>
</dbReference>
<organism evidence="2 3">
    <name type="scientific">Pseudozyma flocculosa</name>
    <dbReference type="NCBI Taxonomy" id="84751"/>
    <lineage>
        <taxon>Eukaryota</taxon>
        <taxon>Fungi</taxon>
        <taxon>Dikarya</taxon>
        <taxon>Basidiomycota</taxon>
        <taxon>Ustilaginomycotina</taxon>
        <taxon>Ustilaginomycetes</taxon>
        <taxon>Ustilaginales</taxon>
        <taxon>Ustilaginaceae</taxon>
        <taxon>Pseudozyma</taxon>
    </lineage>
</organism>